<protein>
    <submittedName>
        <fullName evidence="2">CoF synthetase</fullName>
    </submittedName>
</protein>
<dbReference type="PANTHER" id="PTHR36932">
    <property type="entry name" value="CAPSULAR POLYSACCHARIDE BIOSYNTHESIS PROTEIN"/>
    <property type="match status" value="1"/>
</dbReference>
<dbReference type="EMBL" id="SZYH01000001">
    <property type="protein sequence ID" value="TKV67213.1"/>
    <property type="molecule type" value="Genomic_DNA"/>
</dbReference>
<evidence type="ECO:0000256" key="1">
    <source>
        <dbReference type="SAM" id="MobiDB-lite"/>
    </source>
</evidence>
<dbReference type="OrthoDB" id="580775at2"/>
<dbReference type="Proteomes" id="UP000308488">
    <property type="component" value="Unassembled WGS sequence"/>
</dbReference>
<dbReference type="InterPro" id="IPR053158">
    <property type="entry name" value="CapK_Type1_Caps_Biosynth"/>
</dbReference>
<comment type="caution">
    <text evidence="2">The sequence shown here is derived from an EMBL/GenBank/DDBJ whole genome shotgun (WGS) entry which is preliminary data.</text>
</comment>
<gene>
    <name evidence="2" type="ORF">FDP08_03465</name>
</gene>
<sequence>MIRQLRYILTRVFLHSMGLRVEKWHSQVSILWSLDHEERNRILERMLQVNRPINADGDPVTSLAEINSSPLLSKGRYRKLNSGTNRSGTFKRKTSGTTGEPTTVTLSREDLSRMLGVRDYCFRKYGVRVGDREARFWGRPEFGLKNNIKNFALNRKVCFPSGDHAKESLARILNWAPDYLYGYASLLLEAAALIEKHSMRFRSPKCVICTAETVLPAQKEYLAKVFNAPVAEEYGATEFDIVAFECRDGHRHFVNPWLIIKESDESLLITDVSRKPTSLVNYELGDSGSIEIADCDLLGGSSYLNVLTGRSINRFVYIDSETKFHSVDLSYAINEFQSKKREIFSFQIIQNEYGILNVYISDELQGGNEALKNFMENYILRKTGNRIFVNVSSNKKPSGYSSKSYFTQNISASIENVA</sequence>
<dbReference type="SUPFAM" id="SSF56801">
    <property type="entry name" value="Acetyl-CoA synthetase-like"/>
    <property type="match status" value="1"/>
</dbReference>
<organism evidence="2 3">
    <name type="scientific">Marinobacter panjinensis</name>
    <dbReference type="NCBI Taxonomy" id="2576384"/>
    <lineage>
        <taxon>Bacteria</taxon>
        <taxon>Pseudomonadati</taxon>
        <taxon>Pseudomonadota</taxon>
        <taxon>Gammaproteobacteria</taxon>
        <taxon>Pseudomonadales</taxon>
        <taxon>Marinobacteraceae</taxon>
        <taxon>Marinobacter</taxon>
    </lineage>
</organism>
<dbReference type="PANTHER" id="PTHR36932:SF1">
    <property type="entry name" value="CAPSULAR POLYSACCHARIDE BIOSYNTHESIS PROTEIN"/>
    <property type="match status" value="1"/>
</dbReference>
<keyword evidence="3" id="KW-1185">Reference proteome</keyword>
<dbReference type="Gene3D" id="3.40.50.12780">
    <property type="entry name" value="N-terminal domain of ligase-like"/>
    <property type="match status" value="1"/>
</dbReference>
<dbReference type="AlphaFoldDB" id="A0A4U6R1H5"/>
<accession>A0A4U6R1H5</accession>
<feature type="region of interest" description="Disordered" evidence="1">
    <location>
        <begin position="82"/>
        <end position="102"/>
    </location>
</feature>
<evidence type="ECO:0000313" key="2">
    <source>
        <dbReference type="EMBL" id="TKV67213.1"/>
    </source>
</evidence>
<reference evidence="2 3" key="1">
    <citation type="submission" date="2019-05" db="EMBL/GenBank/DDBJ databases">
        <title>Marinobacter panjinensis sp. nov., a moderately halophilic bacterium isolated from sea tidal flat environment.</title>
        <authorList>
            <person name="Yang W."/>
            <person name="An M."/>
            <person name="He W."/>
            <person name="Luo X."/>
            <person name="Zhu L."/>
            <person name="Chen G."/>
            <person name="Zhang Y."/>
            <person name="Wang Y."/>
        </authorList>
    </citation>
    <scope>NUCLEOTIDE SEQUENCE [LARGE SCALE GENOMIC DNA]</scope>
    <source>
        <strain evidence="2 3">PJ-16</strain>
    </source>
</reference>
<proteinExistence type="predicted"/>
<name>A0A4U6R1H5_9GAMM</name>
<dbReference type="RefSeq" id="WP_137434633.1">
    <property type="nucleotide sequence ID" value="NZ_JANRHC010000005.1"/>
</dbReference>
<evidence type="ECO:0000313" key="3">
    <source>
        <dbReference type="Proteomes" id="UP000308488"/>
    </source>
</evidence>
<dbReference type="InterPro" id="IPR042099">
    <property type="entry name" value="ANL_N_sf"/>
</dbReference>